<reference evidence="1 2" key="1">
    <citation type="journal article" date="2018" name="Front. Microbiol.">
        <title>Genome-Wide Analysis of Corynespora cassiicola Leaf Fall Disease Putative Effectors.</title>
        <authorList>
            <person name="Lopez D."/>
            <person name="Ribeiro S."/>
            <person name="Label P."/>
            <person name="Fumanal B."/>
            <person name="Venisse J.S."/>
            <person name="Kohler A."/>
            <person name="de Oliveira R.R."/>
            <person name="Labutti K."/>
            <person name="Lipzen A."/>
            <person name="Lail K."/>
            <person name="Bauer D."/>
            <person name="Ohm R.A."/>
            <person name="Barry K.W."/>
            <person name="Spatafora J."/>
            <person name="Grigoriev I.V."/>
            <person name="Martin F.M."/>
            <person name="Pujade-Renaud V."/>
        </authorList>
    </citation>
    <scope>NUCLEOTIDE SEQUENCE [LARGE SCALE GENOMIC DNA]</scope>
    <source>
        <strain evidence="1 2">Philippines</strain>
    </source>
</reference>
<dbReference type="AlphaFoldDB" id="A0A2T2P5D6"/>
<keyword evidence="2" id="KW-1185">Reference proteome</keyword>
<dbReference type="OrthoDB" id="3695432at2759"/>
<name>A0A2T2P5D6_CORCC</name>
<organism evidence="1 2">
    <name type="scientific">Corynespora cassiicola Philippines</name>
    <dbReference type="NCBI Taxonomy" id="1448308"/>
    <lineage>
        <taxon>Eukaryota</taxon>
        <taxon>Fungi</taxon>
        <taxon>Dikarya</taxon>
        <taxon>Ascomycota</taxon>
        <taxon>Pezizomycotina</taxon>
        <taxon>Dothideomycetes</taxon>
        <taxon>Pleosporomycetidae</taxon>
        <taxon>Pleosporales</taxon>
        <taxon>Corynesporascaceae</taxon>
        <taxon>Corynespora</taxon>
    </lineage>
</organism>
<dbReference type="EMBL" id="KZ678129">
    <property type="protein sequence ID" value="PSN72890.1"/>
    <property type="molecule type" value="Genomic_DNA"/>
</dbReference>
<accession>A0A2T2P5D6</accession>
<evidence type="ECO:0000313" key="1">
    <source>
        <dbReference type="EMBL" id="PSN72890.1"/>
    </source>
</evidence>
<gene>
    <name evidence="1" type="ORF">BS50DRAFT_616401</name>
</gene>
<dbReference type="Proteomes" id="UP000240883">
    <property type="component" value="Unassembled WGS sequence"/>
</dbReference>
<protein>
    <submittedName>
        <fullName evidence="1">Uncharacterized protein</fullName>
    </submittedName>
</protein>
<proteinExistence type="predicted"/>
<evidence type="ECO:0000313" key="2">
    <source>
        <dbReference type="Proteomes" id="UP000240883"/>
    </source>
</evidence>
<sequence>MVNLLLEKDRWKTRRTNGHEYSLDYLIEELGNRKCKDLRDRVYGLLSLVDTLNSHPDSTITADYNKNAEDIYADVLKVVYWSPRLSSTTAQIRFQSILKKALCIKNAKLPSFESIQDVQKDVDFDAWIA</sequence>